<evidence type="ECO:0000256" key="1">
    <source>
        <dbReference type="ARBA" id="ARBA00022448"/>
    </source>
</evidence>
<dbReference type="Pfam" id="PF00005">
    <property type="entry name" value="ABC_tran"/>
    <property type="match status" value="1"/>
</dbReference>
<dbReference type="PANTHER" id="PTHR42734:SF19">
    <property type="entry name" value="IRON COMPOUNDS ABC TRANSPORTER, ATP-BINDING PROTEIN"/>
    <property type="match status" value="1"/>
</dbReference>
<dbReference type="FunFam" id="3.40.50.300:FF:000134">
    <property type="entry name" value="Iron-enterobactin ABC transporter ATP-binding protein"/>
    <property type="match status" value="1"/>
</dbReference>
<accession>B6YT96</accession>
<dbReference type="eggNOG" id="arCOG00198">
    <property type="taxonomic scope" value="Archaea"/>
</dbReference>
<dbReference type="Gene3D" id="3.40.50.300">
    <property type="entry name" value="P-loop containing nucleotide triphosphate hydrolases"/>
    <property type="match status" value="1"/>
</dbReference>
<dbReference type="PANTHER" id="PTHR42734">
    <property type="entry name" value="METAL TRANSPORT SYSTEM ATP-BINDING PROTEIN TM_0124-RELATED"/>
    <property type="match status" value="1"/>
</dbReference>
<dbReference type="CDD" id="cd03214">
    <property type="entry name" value="ABC_Iron-Siderophores_B12_Hemin"/>
    <property type="match status" value="1"/>
</dbReference>
<evidence type="ECO:0000259" key="4">
    <source>
        <dbReference type="PROSITE" id="PS50893"/>
    </source>
</evidence>
<reference evidence="5 6" key="1">
    <citation type="journal article" date="2008" name="J. Bacteriol.">
        <title>The complete genome sequence of Thermococcus onnurineus NA1 reveals a mixed heterotrophic and carboxydotrophic metabolism.</title>
        <authorList>
            <person name="Lee H.S."/>
            <person name="Kang S.G."/>
            <person name="Bae S.S."/>
            <person name="Lim J.K."/>
            <person name="Cho Y."/>
            <person name="Kim Y.J."/>
            <person name="Jeon J.H."/>
            <person name="Cha S.S."/>
            <person name="Kwon K.K."/>
            <person name="Kim H.T."/>
            <person name="Park C.J."/>
            <person name="Lee H.W."/>
            <person name="Kim S.I."/>
            <person name="Chun J."/>
            <person name="Colwell R.R."/>
            <person name="Kim S.J."/>
            <person name="Lee J.H."/>
        </authorList>
    </citation>
    <scope>NUCLEOTIDE SEQUENCE [LARGE SCALE GENOMIC DNA]</scope>
    <source>
        <strain evidence="5 6">NA1</strain>
    </source>
</reference>
<sequence>MLRVENLEFSYRNGKVLKGVTLELEKGVGCLLGPNGAGKSTLLKCIAGILRPQSGKIELDGTDLVGLSFRERARLVSYAPQEFSINFPYTVFEVVLMGRSPHANLLTGPGDEDEEKTMKALRALGIEELKDRPFTSLSGGQKRLVLIARALAQGGRLIIFDEPTSFLDFKNQLLVLSVIEKIAKKLGKLVLLSLHDPNLALLFCDEVFLMKEGKVLMHGKAEDVINEDTMSILYNLRVRLVNVDGQPIVVPEKEKHGKI</sequence>
<keyword evidence="3" id="KW-0067">ATP-binding</keyword>
<evidence type="ECO:0000256" key="2">
    <source>
        <dbReference type="ARBA" id="ARBA00022741"/>
    </source>
</evidence>
<gene>
    <name evidence="5" type="ordered locus">TON_0298</name>
</gene>
<proteinExistence type="predicted"/>
<dbReference type="OrthoDB" id="24644at2157"/>
<protein>
    <submittedName>
        <fullName evidence="5">ABC-type iron(III)-siderophore transport system, ATPase component</fullName>
    </submittedName>
</protein>
<keyword evidence="6" id="KW-1185">Reference proteome</keyword>
<keyword evidence="1" id="KW-0813">Transport</keyword>
<dbReference type="PATRIC" id="fig|523850.10.peg.300"/>
<dbReference type="PROSITE" id="PS50893">
    <property type="entry name" value="ABC_TRANSPORTER_2"/>
    <property type="match status" value="1"/>
</dbReference>
<keyword evidence="2" id="KW-0547">Nucleotide-binding</keyword>
<dbReference type="GO" id="GO:0016887">
    <property type="term" value="F:ATP hydrolysis activity"/>
    <property type="evidence" value="ECO:0007669"/>
    <property type="project" value="InterPro"/>
</dbReference>
<dbReference type="InterPro" id="IPR017871">
    <property type="entry name" value="ABC_transporter-like_CS"/>
</dbReference>
<dbReference type="InterPro" id="IPR003593">
    <property type="entry name" value="AAA+_ATPase"/>
</dbReference>
<dbReference type="HOGENOM" id="CLU_000604_1_11_2"/>
<dbReference type="STRING" id="523850.TON_0298"/>
<organism evidence="5 6">
    <name type="scientific">Thermococcus onnurineus (strain NA1)</name>
    <dbReference type="NCBI Taxonomy" id="523850"/>
    <lineage>
        <taxon>Archaea</taxon>
        <taxon>Methanobacteriati</taxon>
        <taxon>Methanobacteriota</taxon>
        <taxon>Thermococci</taxon>
        <taxon>Thermococcales</taxon>
        <taxon>Thermococcaceae</taxon>
        <taxon>Thermococcus</taxon>
    </lineage>
</organism>
<evidence type="ECO:0000256" key="3">
    <source>
        <dbReference type="ARBA" id="ARBA00022840"/>
    </source>
</evidence>
<dbReference type="PROSITE" id="PS00211">
    <property type="entry name" value="ABC_TRANSPORTER_1"/>
    <property type="match status" value="1"/>
</dbReference>
<feature type="domain" description="ABC transporter" evidence="4">
    <location>
        <begin position="2"/>
        <end position="237"/>
    </location>
</feature>
<dbReference type="InterPro" id="IPR027417">
    <property type="entry name" value="P-loop_NTPase"/>
</dbReference>
<name>B6YT96_THEON</name>
<dbReference type="InterPro" id="IPR050153">
    <property type="entry name" value="Metal_Ion_Import_ABC"/>
</dbReference>
<dbReference type="Proteomes" id="UP000002727">
    <property type="component" value="Chromosome"/>
</dbReference>
<dbReference type="SUPFAM" id="SSF52540">
    <property type="entry name" value="P-loop containing nucleoside triphosphate hydrolases"/>
    <property type="match status" value="1"/>
</dbReference>
<evidence type="ECO:0000313" key="5">
    <source>
        <dbReference type="EMBL" id="ACJ15783.1"/>
    </source>
</evidence>
<dbReference type="RefSeq" id="WP_012571255.1">
    <property type="nucleotide sequence ID" value="NC_011529.1"/>
</dbReference>
<dbReference type="EMBL" id="CP000855">
    <property type="protein sequence ID" value="ACJ15783.1"/>
    <property type="molecule type" value="Genomic_DNA"/>
</dbReference>
<dbReference type="GeneID" id="7017960"/>
<dbReference type="KEGG" id="ton:TON_0298"/>
<dbReference type="GO" id="GO:0005524">
    <property type="term" value="F:ATP binding"/>
    <property type="evidence" value="ECO:0007669"/>
    <property type="project" value="UniProtKB-KW"/>
</dbReference>
<dbReference type="SMART" id="SM00382">
    <property type="entry name" value="AAA"/>
    <property type="match status" value="1"/>
</dbReference>
<dbReference type="InterPro" id="IPR003439">
    <property type="entry name" value="ABC_transporter-like_ATP-bd"/>
</dbReference>
<evidence type="ECO:0000313" key="6">
    <source>
        <dbReference type="Proteomes" id="UP000002727"/>
    </source>
</evidence>
<dbReference type="AlphaFoldDB" id="B6YT96"/>